<dbReference type="AlphaFoldDB" id="D8PWL5"/>
<dbReference type="PRINTS" id="PR00081">
    <property type="entry name" value="GDHRDH"/>
</dbReference>
<dbReference type="Pfam" id="PF00106">
    <property type="entry name" value="adh_short"/>
    <property type="match status" value="1"/>
</dbReference>
<comment type="similarity">
    <text evidence="1">Belongs to the short-chain dehydrogenases/reductases (SDR) family.</text>
</comment>
<proteinExistence type="inferred from homology"/>
<dbReference type="VEuPathDB" id="FungiDB:SCHCODRAFT_02606447"/>
<dbReference type="CDD" id="cd05325">
    <property type="entry name" value="carb_red_sniffer_like_SDR_c"/>
    <property type="match status" value="1"/>
</dbReference>
<dbReference type="PROSITE" id="PS00061">
    <property type="entry name" value="ADH_SHORT"/>
    <property type="match status" value="1"/>
</dbReference>
<dbReference type="eggNOG" id="KOG1611">
    <property type="taxonomic scope" value="Eukaryota"/>
</dbReference>
<dbReference type="KEGG" id="scm:SCHCO_02606447"/>
<dbReference type="InterPro" id="IPR051468">
    <property type="entry name" value="Fungal_SecMetab_SDRs"/>
</dbReference>
<keyword evidence="5" id="KW-1185">Reference proteome</keyword>
<dbReference type="Proteomes" id="UP000007431">
    <property type="component" value="Unassembled WGS sequence"/>
</dbReference>
<accession>D8PWL5</accession>
<evidence type="ECO:0000313" key="4">
    <source>
        <dbReference type="EMBL" id="EFJ00234.1"/>
    </source>
</evidence>
<keyword evidence="2" id="KW-0521">NADP</keyword>
<dbReference type="EMBL" id="GL377303">
    <property type="protein sequence ID" value="EFJ00234.1"/>
    <property type="molecule type" value="Genomic_DNA"/>
</dbReference>
<dbReference type="OrthoDB" id="9876299at2759"/>
<evidence type="ECO:0000256" key="3">
    <source>
        <dbReference type="ARBA" id="ARBA00023002"/>
    </source>
</evidence>
<dbReference type="InParanoid" id="D8PWL5"/>
<dbReference type="InterPro" id="IPR036291">
    <property type="entry name" value="NAD(P)-bd_dom_sf"/>
</dbReference>
<gene>
    <name evidence="4" type="ORF">SCHCODRAFT_105588</name>
</gene>
<dbReference type="PANTHER" id="PTHR43544:SF7">
    <property type="entry name" value="NADB-LER2"/>
    <property type="match status" value="1"/>
</dbReference>
<evidence type="ECO:0000313" key="5">
    <source>
        <dbReference type="Proteomes" id="UP000007431"/>
    </source>
</evidence>
<dbReference type="InterPro" id="IPR020904">
    <property type="entry name" value="Sc_DH/Rdtase_CS"/>
</dbReference>
<dbReference type="PANTHER" id="PTHR43544">
    <property type="entry name" value="SHORT-CHAIN DEHYDROGENASE/REDUCTASE"/>
    <property type="match status" value="1"/>
</dbReference>
<dbReference type="GeneID" id="9595736"/>
<protein>
    <recommendedName>
        <fullName evidence="6">Ketoreductase</fullName>
    </recommendedName>
</protein>
<evidence type="ECO:0000256" key="1">
    <source>
        <dbReference type="ARBA" id="ARBA00006484"/>
    </source>
</evidence>
<evidence type="ECO:0008006" key="6">
    <source>
        <dbReference type="Google" id="ProtNLM"/>
    </source>
</evidence>
<dbReference type="SUPFAM" id="SSF51735">
    <property type="entry name" value="NAD(P)-binding Rossmann-fold domains"/>
    <property type="match status" value="1"/>
</dbReference>
<keyword evidence="3" id="KW-0560">Oxidoreductase</keyword>
<dbReference type="HOGENOM" id="CLU_010194_9_1_1"/>
<sequence length="250" mass="27057">MSPTVYLVSGANRGIGLSLVTLLAARPDTIVFAGARDPARATDLQALAATHPTRVYPIKLISADRASNVAAAEEIKRVAGRLDVVIANAAISECIENMLGVPKEELVRHFEINSVGPLVLFQAVWPLLKTSPAPKFVPVTSMVGSVEVGSLFDIDNIPYGTSKAALNWITRKLHHDFPELIAFPINPGTVETDLLKNGRKDPKVVEALKTLPPITPEESAKSILEQVDKATRETHGGQFVNYVGNERIPW</sequence>
<evidence type="ECO:0000256" key="2">
    <source>
        <dbReference type="ARBA" id="ARBA00022857"/>
    </source>
</evidence>
<dbReference type="RefSeq" id="XP_003035136.1">
    <property type="nucleotide sequence ID" value="XM_003035090.1"/>
</dbReference>
<name>D8PWL5_SCHCM</name>
<feature type="non-terminal residue" evidence="4">
    <location>
        <position position="250"/>
    </location>
</feature>
<dbReference type="FunCoup" id="D8PWL5">
    <property type="interactions" value="136"/>
</dbReference>
<reference evidence="4 5" key="1">
    <citation type="journal article" date="2010" name="Nat. Biotechnol.">
        <title>Genome sequence of the model mushroom Schizophyllum commune.</title>
        <authorList>
            <person name="Ohm R.A."/>
            <person name="de Jong J.F."/>
            <person name="Lugones L.G."/>
            <person name="Aerts A."/>
            <person name="Kothe E."/>
            <person name="Stajich J.E."/>
            <person name="de Vries R.P."/>
            <person name="Record E."/>
            <person name="Levasseur A."/>
            <person name="Baker S.E."/>
            <person name="Bartholomew K.A."/>
            <person name="Coutinho P.M."/>
            <person name="Erdmann S."/>
            <person name="Fowler T.J."/>
            <person name="Gathman A.C."/>
            <person name="Lombard V."/>
            <person name="Henrissat B."/>
            <person name="Knabe N."/>
            <person name="Kuees U."/>
            <person name="Lilly W.W."/>
            <person name="Lindquist E."/>
            <person name="Lucas S."/>
            <person name="Magnuson J.K."/>
            <person name="Piumi F."/>
            <person name="Raudaskoski M."/>
            <person name="Salamov A."/>
            <person name="Schmutz J."/>
            <person name="Schwarze F.W.M.R."/>
            <person name="vanKuyk P.A."/>
            <person name="Horton J.S."/>
            <person name="Grigoriev I.V."/>
            <person name="Woesten H.A.B."/>
        </authorList>
    </citation>
    <scope>NUCLEOTIDE SEQUENCE [LARGE SCALE GENOMIC DNA]</scope>
    <source>
        <strain evidence="5">H4-8 / FGSC 9210</strain>
    </source>
</reference>
<dbReference type="GO" id="GO:0016491">
    <property type="term" value="F:oxidoreductase activity"/>
    <property type="evidence" value="ECO:0007669"/>
    <property type="project" value="UniProtKB-KW"/>
</dbReference>
<organism evidence="5">
    <name type="scientific">Schizophyllum commune (strain H4-8 / FGSC 9210)</name>
    <name type="common">Split gill fungus</name>
    <dbReference type="NCBI Taxonomy" id="578458"/>
    <lineage>
        <taxon>Eukaryota</taxon>
        <taxon>Fungi</taxon>
        <taxon>Dikarya</taxon>
        <taxon>Basidiomycota</taxon>
        <taxon>Agaricomycotina</taxon>
        <taxon>Agaricomycetes</taxon>
        <taxon>Agaricomycetidae</taxon>
        <taxon>Agaricales</taxon>
        <taxon>Schizophyllaceae</taxon>
        <taxon>Schizophyllum</taxon>
    </lineage>
</organism>
<dbReference type="GO" id="GO:0005737">
    <property type="term" value="C:cytoplasm"/>
    <property type="evidence" value="ECO:0007669"/>
    <property type="project" value="TreeGrafter"/>
</dbReference>
<dbReference type="InterPro" id="IPR002347">
    <property type="entry name" value="SDR_fam"/>
</dbReference>
<dbReference type="OMA" id="GILHPGW"/>
<dbReference type="Gene3D" id="3.40.50.720">
    <property type="entry name" value="NAD(P)-binding Rossmann-like Domain"/>
    <property type="match status" value="1"/>
</dbReference>